<feature type="domain" description="NAD-dependent epimerase/dehydratase" evidence="3">
    <location>
        <begin position="5"/>
        <end position="226"/>
    </location>
</feature>
<reference evidence="4" key="1">
    <citation type="submission" date="2019-02" db="EMBL/GenBank/DDBJ databases">
        <authorList>
            <person name="Gruber-Vodicka R. H."/>
            <person name="Seah K. B. B."/>
        </authorList>
    </citation>
    <scope>NUCLEOTIDE SEQUENCE</scope>
    <source>
        <strain evidence="5">BECK_BY19</strain>
        <strain evidence="4">BECK_BY8</strain>
    </source>
</reference>
<evidence type="ECO:0000313" key="4">
    <source>
        <dbReference type="EMBL" id="VFK63729.1"/>
    </source>
</evidence>
<evidence type="ECO:0000259" key="3">
    <source>
        <dbReference type="Pfam" id="PF01370"/>
    </source>
</evidence>
<evidence type="ECO:0000313" key="5">
    <source>
        <dbReference type="EMBL" id="VFK70931.1"/>
    </source>
</evidence>
<dbReference type="EMBL" id="CAADFZ010000036">
    <property type="protein sequence ID" value="VFK63729.1"/>
    <property type="molecule type" value="Genomic_DNA"/>
</dbReference>
<dbReference type="Pfam" id="PF01370">
    <property type="entry name" value="Epimerase"/>
    <property type="match status" value="1"/>
</dbReference>
<evidence type="ECO:0000256" key="2">
    <source>
        <dbReference type="ARBA" id="ARBA00007637"/>
    </source>
</evidence>
<dbReference type="PANTHER" id="PTHR43000">
    <property type="entry name" value="DTDP-D-GLUCOSE 4,6-DEHYDRATASE-RELATED"/>
    <property type="match status" value="1"/>
</dbReference>
<comment type="similarity">
    <text evidence="2">Belongs to the NAD(P)-dependent epimerase/dehydratase family.</text>
</comment>
<dbReference type="InterPro" id="IPR001509">
    <property type="entry name" value="Epimerase_deHydtase"/>
</dbReference>
<protein>
    <submittedName>
        <fullName evidence="4">Nucleoside-diphosphate-sugar epimerase</fullName>
    </submittedName>
</protein>
<dbReference type="Gene3D" id="3.40.50.720">
    <property type="entry name" value="NAD(P)-binding Rossmann-like Domain"/>
    <property type="match status" value="1"/>
</dbReference>
<gene>
    <name evidence="4" type="ORF">BECKUNK1418G_GA0071005_103616</name>
    <name evidence="5" type="ORF">BECKUNK1418H_GA0071006_104317</name>
</gene>
<dbReference type="Gene3D" id="3.90.25.10">
    <property type="entry name" value="UDP-galactose 4-epimerase, domain 1"/>
    <property type="match status" value="1"/>
</dbReference>
<proteinExistence type="inferred from homology"/>
<evidence type="ECO:0000256" key="1">
    <source>
        <dbReference type="ARBA" id="ARBA00005125"/>
    </source>
</evidence>
<dbReference type="EMBL" id="CAADGD010000043">
    <property type="protein sequence ID" value="VFK70931.1"/>
    <property type="molecule type" value="Genomic_DNA"/>
</dbReference>
<name>A0A451ACI0_9GAMM</name>
<comment type="pathway">
    <text evidence="1">Bacterial outer membrane biogenesis; LPS O-antigen biosynthesis.</text>
</comment>
<dbReference type="SUPFAM" id="SSF51735">
    <property type="entry name" value="NAD(P)-binding Rossmann-fold domains"/>
    <property type="match status" value="1"/>
</dbReference>
<organism evidence="4">
    <name type="scientific">Candidatus Kentrum sp. UNK</name>
    <dbReference type="NCBI Taxonomy" id="2126344"/>
    <lineage>
        <taxon>Bacteria</taxon>
        <taxon>Pseudomonadati</taxon>
        <taxon>Pseudomonadota</taxon>
        <taxon>Gammaproteobacteria</taxon>
        <taxon>Candidatus Kentrum</taxon>
    </lineage>
</organism>
<dbReference type="AlphaFoldDB" id="A0A451ACI0"/>
<dbReference type="InterPro" id="IPR036291">
    <property type="entry name" value="NAD(P)-bd_dom_sf"/>
</dbReference>
<sequence length="298" mass="33439">MKTCLIVGIDSFTGKYVRNAFERQGYNLVGTALTAGSDSVAPRIYKMDLLDYNNIRDVVAKVKPDIVVHLAGISFVISETFSQFYDVHILGTRNLLSALVDRDIPVSKVILASSSQIYGAAQNAAEKMPPSPMNDYAVSKLAMEYMARTWMDRLPIVITRPFNYIGIGQAEHFVIPKILSAFVRKDPVLRLGRTDVRRDFSDVRFVAQCYFALAEQGWAGSIYNIASGKPHSLDSIIEELTRISGFTIEIIRDETFIRKNEPDVIVGNSDKLMSLGNAPEPIPMEETLAWMYQNENWD</sequence>
<accession>A0A451ACI0</accession>